<protein>
    <recommendedName>
        <fullName evidence="3">DNA-binding protein</fullName>
    </recommendedName>
</protein>
<proteinExistence type="predicted"/>
<comment type="caution">
    <text evidence="1">The sequence shown here is derived from an EMBL/GenBank/DDBJ whole genome shotgun (WGS) entry which is preliminary data.</text>
</comment>
<accession>A0A1V9QL91</accession>
<organism evidence="1 2">
    <name type="scientific">Ligilactobacillus salivarius</name>
    <dbReference type="NCBI Taxonomy" id="1624"/>
    <lineage>
        <taxon>Bacteria</taxon>
        <taxon>Bacillati</taxon>
        <taxon>Bacillota</taxon>
        <taxon>Bacilli</taxon>
        <taxon>Lactobacillales</taxon>
        <taxon>Lactobacillaceae</taxon>
        <taxon>Ligilactobacillus</taxon>
    </lineage>
</organism>
<sequence>MEVTVPIKIEAKEVANEIVSQALKAFDTRMNLMADTYDLPPYPTQEQLKQALGIGQSRLNDWIAMGLKKQIWSTGSIRFDREEVRRFLKENFEV</sequence>
<dbReference type="AlphaFoldDB" id="A0A1V9QL91"/>
<dbReference type="RefSeq" id="WP_081530992.1">
    <property type="nucleotide sequence ID" value="NZ_NBEB01000109.1"/>
</dbReference>
<evidence type="ECO:0000313" key="1">
    <source>
        <dbReference type="EMBL" id="OQQ81623.1"/>
    </source>
</evidence>
<name>A0A1V9QL91_9LACO</name>
<reference evidence="1 2" key="1">
    <citation type="submission" date="2017-03" db="EMBL/GenBank/DDBJ databases">
        <title>Phylogenomics and comparative genomics of Lactobacillus salivarius, a mammalian gut commensal.</title>
        <authorList>
            <person name="Harris H.M."/>
        </authorList>
    </citation>
    <scope>NUCLEOTIDE SEQUENCE [LARGE SCALE GENOMIC DNA]</scope>
    <source>
        <strain evidence="1 2">LMG 14477</strain>
    </source>
</reference>
<evidence type="ECO:0000313" key="2">
    <source>
        <dbReference type="Proteomes" id="UP000192638"/>
    </source>
</evidence>
<evidence type="ECO:0008006" key="3">
    <source>
        <dbReference type="Google" id="ProtNLM"/>
    </source>
</evidence>
<gene>
    <name evidence="1" type="ORF">B6U60_09870</name>
</gene>
<dbReference type="Proteomes" id="UP000192638">
    <property type="component" value="Unassembled WGS sequence"/>
</dbReference>
<dbReference type="EMBL" id="NBEB01000109">
    <property type="protein sequence ID" value="OQQ81623.1"/>
    <property type="molecule type" value="Genomic_DNA"/>
</dbReference>